<sequence>MDFFKSVLSDNPIPFDNLHLNAQNDDINPNTNWKLGHSPGLNYDIGAWSFRDLICNNVRVYHSELPSQSQGVRVRVEERDCSDLRGGFAHHQGSSWFAQGRCVDGLGKEIE</sequence>
<protein>
    <submittedName>
        <fullName evidence="1">Protein DOS2-like</fullName>
    </submittedName>
</protein>
<proteinExistence type="predicted"/>
<gene>
    <name evidence="1" type="ORF">D8674_013403</name>
</gene>
<dbReference type="AlphaFoldDB" id="A0A5N5H363"/>
<reference evidence="2" key="2">
    <citation type="submission" date="2019-10" db="EMBL/GenBank/DDBJ databases">
        <title>A de novo genome assembly of a pear dwarfing rootstock.</title>
        <authorList>
            <person name="Wang F."/>
            <person name="Wang J."/>
            <person name="Li S."/>
            <person name="Zhang Y."/>
            <person name="Fang M."/>
            <person name="Ma L."/>
            <person name="Zhao Y."/>
            <person name="Jiang S."/>
        </authorList>
    </citation>
    <scope>NUCLEOTIDE SEQUENCE [LARGE SCALE GENOMIC DNA]</scope>
</reference>
<accession>A0A5N5H363</accession>
<name>A0A5N5H363_9ROSA</name>
<reference evidence="1 2" key="3">
    <citation type="submission" date="2019-11" db="EMBL/GenBank/DDBJ databases">
        <title>A de novo genome assembly of a pear dwarfing rootstock.</title>
        <authorList>
            <person name="Wang F."/>
            <person name="Wang J."/>
            <person name="Li S."/>
            <person name="Zhang Y."/>
            <person name="Fang M."/>
            <person name="Ma L."/>
            <person name="Zhao Y."/>
            <person name="Jiang S."/>
        </authorList>
    </citation>
    <scope>NUCLEOTIDE SEQUENCE [LARGE SCALE GENOMIC DNA]</scope>
    <source>
        <strain evidence="1">S2</strain>
        <tissue evidence="1">Leaf</tissue>
    </source>
</reference>
<dbReference type="EMBL" id="SMOL01000401">
    <property type="protein sequence ID" value="KAB2617534.1"/>
    <property type="molecule type" value="Genomic_DNA"/>
</dbReference>
<comment type="caution">
    <text evidence="1">The sequence shown here is derived from an EMBL/GenBank/DDBJ whole genome shotgun (WGS) entry which is preliminary data.</text>
</comment>
<evidence type="ECO:0000313" key="2">
    <source>
        <dbReference type="Proteomes" id="UP000327157"/>
    </source>
</evidence>
<dbReference type="Proteomes" id="UP000327157">
    <property type="component" value="Chromosome 15"/>
</dbReference>
<evidence type="ECO:0000313" key="1">
    <source>
        <dbReference type="EMBL" id="KAB2617534.1"/>
    </source>
</evidence>
<reference evidence="1 2" key="1">
    <citation type="submission" date="2019-09" db="EMBL/GenBank/DDBJ databases">
        <authorList>
            <person name="Ou C."/>
        </authorList>
    </citation>
    <scope>NUCLEOTIDE SEQUENCE [LARGE SCALE GENOMIC DNA]</scope>
    <source>
        <strain evidence="1">S2</strain>
        <tissue evidence="1">Leaf</tissue>
    </source>
</reference>
<organism evidence="1 2">
    <name type="scientific">Pyrus ussuriensis x Pyrus communis</name>
    <dbReference type="NCBI Taxonomy" id="2448454"/>
    <lineage>
        <taxon>Eukaryota</taxon>
        <taxon>Viridiplantae</taxon>
        <taxon>Streptophyta</taxon>
        <taxon>Embryophyta</taxon>
        <taxon>Tracheophyta</taxon>
        <taxon>Spermatophyta</taxon>
        <taxon>Magnoliopsida</taxon>
        <taxon>eudicotyledons</taxon>
        <taxon>Gunneridae</taxon>
        <taxon>Pentapetalae</taxon>
        <taxon>rosids</taxon>
        <taxon>fabids</taxon>
        <taxon>Rosales</taxon>
        <taxon>Rosaceae</taxon>
        <taxon>Amygdaloideae</taxon>
        <taxon>Maleae</taxon>
        <taxon>Pyrus</taxon>
    </lineage>
</organism>
<keyword evidence="2" id="KW-1185">Reference proteome</keyword>